<organism evidence="1 2">
    <name type="scientific">Candidatus Amesbacteria bacterium GW2011_GWA1_47_16</name>
    <dbReference type="NCBI Taxonomy" id="1618353"/>
    <lineage>
        <taxon>Bacteria</taxon>
        <taxon>Candidatus Amesiibacteriota</taxon>
    </lineage>
</organism>
<evidence type="ECO:0008006" key="3">
    <source>
        <dbReference type="Google" id="ProtNLM"/>
    </source>
</evidence>
<dbReference type="Gene3D" id="1.20.120.450">
    <property type="entry name" value="dinb family like domain"/>
    <property type="match status" value="1"/>
</dbReference>
<comment type="caution">
    <text evidence="1">The sequence shown here is derived from an EMBL/GenBank/DDBJ whole genome shotgun (WGS) entry which is preliminary data.</text>
</comment>
<dbReference type="AlphaFoldDB" id="A0A0G1S1W9"/>
<evidence type="ECO:0000313" key="2">
    <source>
        <dbReference type="Proteomes" id="UP000034364"/>
    </source>
</evidence>
<proteinExistence type="predicted"/>
<evidence type="ECO:0000313" key="1">
    <source>
        <dbReference type="EMBL" id="KKU63366.1"/>
    </source>
</evidence>
<reference evidence="1 2" key="1">
    <citation type="journal article" date="2015" name="Nature">
        <title>rRNA introns, odd ribosomes, and small enigmatic genomes across a large radiation of phyla.</title>
        <authorList>
            <person name="Brown C.T."/>
            <person name="Hug L.A."/>
            <person name="Thomas B.C."/>
            <person name="Sharon I."/>
            <person name="Castelle C.J."/>
            <person name="Singh A."/>
            <person name="Wilkins M.J."/>
            <person name="Williams K.H."/>
            <person name="Banfield J.F."/>
        </authorList>
    </citation>
    <scope>NUCLEOTIDE SEQUENCE [LARGE SCALE GENOMIC DNA]</scope>
</reference>
<dbReference type="Proteomes" id="UP000034364">
    <property type="component" value="Unassembled WGS sequence"/>
</dbReference>
<dbReference type="EMBL" id="LCNV01000026">
    <property type="protein sequence ID" value="KKU63366.1"/>
    <property type="molecule type" value="Genomic_DNA"/>
</dbReference>
<dbReference type="SUPFAM" id="SSF109854">
    <property type="entry name" value="DinB/YfiT-like putative metalloenzymes"/>
    <property type="match status" value="1"/>
</dbReference>
<sequence>MERREQITQFRAARYGLVMAVRQILPEKRDEKLVGEWGIQELMAHISGWDDLTARTLEDFLQGKTTKLEEQEDFNQQAVKKRGGMEWEGREAEFEAVGIALLGVYLAVPEEKWQEPVFEGSDLTPSGIIDEDIRHYRDEHLPQILAWLGIISKTTYNTE</sequence>
<dbReference type="InterPro" id="IPR034660">
    <property type="entry name" value="DinB/YfiT-like"/>
</dbReference>
<name>A0A0G1S1W9_9BACT</name>
<protein>
    <recommendedName>
        <fullName evidence="3">Mycothiol-dependent maleylpyruvate isomerase metal-binding domain-containing protein</fullName>
    </recommendedName>
</protein>
<gene>
    <name evidence="1" type="ORF">UX87_C0026G0008</name>
</gene>
<accession>A0A0G1S1W9</accession>